<dbReference type="OrthoDB" id="10017443at2759"/>
<dbReference type="AlphaFoldDB" id="A0A1I8P1N1"/>
<evidence type="ECO:0000313" key="8">
    <source>
        <dbReference type="EnsemblMetazoa" id="SCAU004008-PA"/>
    </source>
</evidence>
<proteinExistence type="predicted"/>
<feature type="transmembrane region" description="Helical" evidence="7">
    <location>
        <begin position="30"/>
        <end position="52"/>
    </location>
</feature>
<evidence type="ECO:0000256" key="5">
    <source>
        <dbReference type="ARBA" id="ARBA00023136"/>
    </source>
</evidence>
<keyword evidence="5 7" id="KW-0472">Membrane</keyword>
<evidence type="ECO:0000256" key="3">
    <source>
        <dbReference type="ARBA" id="ARBA00022729"/>
    </source>
</evidence>
<dbReference type="GO" id="GO:0016020">
    <property type="term" value="C:membrane"/>
    <property type="evidence" value="ECO:0007669"/>
    <property type="project" value="UniProtKB-SubCell"/>
</dbReference>
<evidence type="ECO:0000256" key="7">
    <source>
        <dbReference type="SAM" id="Phobius"/>
    </source>
</evidence>
<dbReference type="InterPro" id="IPR018795">
    <property type="entry name" value="K2013-like"/>
</dbReference>
<dbReference type="KEGG" id="scac:106084055"/>
<dbReference type="Proteomes" id="UP000095300">
    <property type="component" value="Unassembled WGS sequence"/>
</dbReference>
<dbReference type="PANTHER" id="PTHR31386:SF2">
    <property type="entry name" value="SIMILAR TO RIKEN CDNA 2510039O18"/>
    <property type="match status" value="1"/>
</dbReference>
<evidence type="ECO:0000313" key="9">
    <source>
        <dbReference type="Proteomes" id="UP000095300"/>
    </source>
</evidence>
<feature type="transmembrane region" description="Helical" evidence="7">
    <location>
        <begin position="590"/>
        <end position="611"/>
    </location>
</feature>
<evidence type="ECO:0000256" key="6">
    <source>
        <dbReference type="ARBA" id="ARBA00023180"/>
    </source>
</evidence>
<dbReference type="EnsemblMetazoa" id="SCAU004008-RA">
    <property type="protein sequence ID" value="SCAU004008-PA"/>
    <property type="gene ID" value="SCAU004008"/>
</dbReference>
<evidence type="ECO:0000256" key="4">
    <source>
        <dbReference type="ARBA" id="ARBA00022989"/>
    </source>
</evidence>
<comment type="subcellular location">
    <subcellularLocation>
        <location evidence="1">Membrane</location>
        <topology evidence="1">Single-pass type I membrane protein</topology>
    </subcellularLocation>
</comment>
<keyword evidence="2 7" id="KW-0812">Transmembrane</keyword>
<dbReference type="VEuPathDB" id="VectorBase:SCAU004008"/>
<gene>
    <name evidence="8" type="primary">106084055</name>
</gene>
<name>A0A1I8P1N1_STOCA</name>
<dbReference type="STRING" id="35570.A0A1I8P1N1"/>
<reference evidence="8" key="1">
    <citation type="submission" date="2020-05" db="UniProtKB">
        <authorList>
            <consortium name="EnsemblMetazoa"/>
        </authorList>
    </citation>
    <scope>IDENTIFICATION</scope>
    <source>
        <strain evidence="8">USDA</strain>
    </source>
</reference>
<dbReference type="Pfam" id="PF10222">
    <property type="entry name" value="DUF2152"/>
    <property type="match status" value="1"/>
</dbReference>
<keyword evidence="4 7" id="KW-1133">Transmembrane helix</keyword>
<dbReference type="PANTHER" id="PTHR31386">
    <property type="entry name" value="UNCHARACTERIZED PROTEIN KIAA2013"/>
    <property type="match status" value="1"/>
</dbReference>
<keyword evidence="3" id="KW-0732">Signal</keyword>
<evidence type="ECO:0000256" key="2">
    <source>
        <dbReference type="ARBA" id="ARBA00022692"/>
    </source>
</evidence>
<keyword evidence="9" id="KW-1185">Reference proteome</keyword>
<keyword evidence="6" id="KW-0325">Glycoprotein</keyword>
<evidence type="ECO:0000256" key="1">
    <source>
        <dbReference type="ARBA" id="ARBA00004479"/>
    </source>
</evidence>
<protein>
    <submittedName>
        <fullName evidence="8">Uncharacterized protein</fullName>
    </submittedName>
</protein>
<accession>A0A1I8P1N1</accession>
<sequence length="628" mass="72143">MSSNLFRSAKYKIDIGEITRKLVTSSYRRLFVALLFVCIFFYILPPVFRYLFMRVPENKDPLLQCMDDRLTPFFLQNFEFDANIRHVPPFIEERNIIPYVGNGYIGLEVAHDAPMNIKYGRAMQLPTQFHPIVSVFQTEAGREATAVEYLSGISWRFQCFSNMFVSYSYYAHRSHPSILMQEIKITNTRNTMEEVELILPRVHFLSPITRTIQLGSSESAKEFQIITGTLNPSPEDASTIIVVTIVMPQISRSIQLKKRGSIKLEIPIAVHYSKPLKRENEEQLNTVTAETEQKATLAMSKVLQILQSKVESSSKALHNFRQSHINVWSDLWATGFTISTSKAENSLNGDRINATMYAVLSQTRSYEFEEYVSVSAPSKQEIAKALTYAEGCYDSYHTLQADNLWLPMDSLEKLNHLVSSWMLTLEKQGCHNLIRAGSSGVIQAMVLSFGSFRFSNQHLECNMHPKYLHRDFHFRRLNYGNRTHVNVTINVTEDNKAVINVALDRSDRSYYACDGGCMDEPVLLTQNRRQFPVKLTEPLTAILYITEDKQHMVELHQAIHVKEVVEAPAHEQHIISLHKHGHQLGGLPTLFWVSVCAIIIVFHIFLCKLIIKEYCEPSDKIRYRYNKP</sequence>
<organism evidence="8 9">
    <name type="scientific">Stomoxys calcitrans</name>
    <name type="common">Stable fly</name>
    <name type="synonym">Conops calcitrans</name>
    <dbReference type="NCBI Taxonomy" id="35570"/>
    <lineage>
        <taxon>Eukaryota</taxon>
        <taxon>Metazoa</taxon>
        <taxon>Ecdysozoa</taxon>
        <taxon>Arthropoda</taxon>
        <taxon>Hexapoda</taxon>
        <taxon>Insecta</taxon>
        <taxon>Pterygota</taxon>
        <taxon>Neoptera</taxon>
        <taxon>Endopterygota</taxon>
        <taxon>Diptera</taxon>
        <taxon>Brachycera</taxon>
        <taxon>Muscomorpha</taxon>
        <taxon>Muscoidea</taxon>
        <taxon>Muscidae</taxon>
        <taxon>Stomoxys</taxon>
    </lineage>
</organism>